<dbReference type="EMBL" id="JAAAJA010000132">
    <property type="protein sequence ID" value="KAG0261174.1"/>
    <property type="molecule type" value="Genomic_DNA"/>
</dbReference>
<evidence type="ECO:0000313" key="2">
    <source>
        <dbReference type="Proteomes" id="UP000726737"/>
    </source>
</evidence>
<proteinExistence type="predicted"/>
<reference evidence="1" key="1">
    <citation type="journal article" date="2020" name="Fungal Divers.">
        <title>Resolving the Mortierellaceae phylogeny through synthesis of multi-gene phylogenetics and phylogenomics.</title>
        <authorList>
            <person name="Vandepol N."/>
            <person name="Liber J."/>
            <person name="Desiro A."/>
            <person name="Na H."/>
            <person name="Kennedy M."/>
            <person name="Barry K."/>
            <person name="Grigoriev I.V."/>
            <person name="Miller A.N."/>
            <person name="O'Donnell K."/>
            <person name="Stajich J.E."/>
            <person name="Bonito G."/>
        </authorList>
    </citation>
    <scope>NUCLEOTIDE SEQUENCE</scope>
    <source>
        <strain evidence="1">KOD948</strain>
    </source>
</reference>
<dbReference type="InterPro" id="IPR032675">
    <property type="entry name" value="LRR_dom_sf"/>
</dbReference>
<name>A0A9P6U6B8_9FUNG</name>
<dbReference type="Gene3D" id="3.80.10.10">
    <property type="entry name" value="Ribonuclease Inhibitor"/>
    <property type="match status" value="1"/>
</dbReference>
<dbReference type="AlphaFoldDB" id="A0A9P6U6B8"/>
<evidence type="ECO:0000313" key="1">
    <source>
        <dbReference type="EMBL" id="KAG0261174.1"/>
    </source>
</evidence>
<keyword evidence="2" id="KW-1185">Reference proteome</keyword>
<dbReference type="Proteomes" id="UP000726737">
    <property type="component" value="Unassembled WGS sequence"/>
</dbReference>
<accession>A0A9P6U6B8</accession>
<comment type="caution">
    <text evidence="1">The sequence shown here is derived from an EMBL/GenBank/DDBJ whole genome shotgun (WGS) entry which is preliminary data.</text>
</comment>
<protein>
    <submittedName>
        <fullName evidence="1">Uncharacterized protein</fullName>
    </submittedName>
</protein>
<sequence>MPHINPFEVPEIRTLIGHHLDRSSQVKCMQISTAWHATMLPLIWSTINLNGTQPLHNPSPDALERMCYFVKDLQVIRLPSQEYATLDYPNLRTLDIMHWISTSDSLDPPICNRESAVTMASLTRLTLSAIEIKDSNRFWGAIARLPSLKQLGINWMTLSLPFWKACSKVEVLLLGFVTVLEYPQDDGMTFPRITKLALSLDPDSVFSVQEQLAFMSRCPLLESLLWCPKDRRPTLPSHVFEKQVSVGQWPRLEELVLHLPSFSDRDIAFILGAMNRVIVSGNMQTNFGQLSFKALRFHFSTLRELDLYASDGATSEMFAEVLASCPGLQKLLGNVVYAKDLVQSPPWVCLSLRTFGLTIRLDIFDIVTIMEVGLASGSRSLTVSSDELQRLVFGRLAGLKQLEVLNMSDRELPFEQRALSLQLDNGLELLEDLKDLREIHFMGTEQMMMEEDVVWMLEHWKKLEVVSGYLNADVQTEEDFLSDLLRRGGVQHMTEK</sequence>
<gene>
    <name evidence="1" type="ORF">BG011_001280</name>
</gene>
<dbReference type="SUPFAM" id="SSF52047">
    <property type="entry name" value="RNI-like"/>
    <property type="match status" value="1"/>
</dbReference>
<dbReference type="OrthoDB" id="2354556at2759"/>
<organism evidence="1 2">
    <name type="scientific">Mortierella polycephala</name>
    <dbReference type="NCBI Taxonomy" id="41804"/>
    <lineage>
        <taxon>Eukaryota</taxon>
        <taxon>Fungi</taxon>
        <taxon>Fungi incertae sedis</taxon>
        <taxon>Mucoromycota</taxon>
        <taxon>Mortierellomycotina</taxon>
        <taxon>Mortierellomycetes</taxon>
        <taxon>Mortierellales</taxon>
        <taxon>Mortierellaceae</taxon>
        <taxon>Mortierella</taxon>
    </lineage>
</organism>